<organism evidence="1 2">
    <name type="scientific">Hypoxylon rubiginosum</name>
    <dbReference type="NCBI Taxonomy" id="110542"/>
    <lineage>
        <taxon>Eukaryota</taxon>
        <taxon>Fungi</taxon>
        <taxon>Dikarya</taxon>
        <taxon>Ascomycota</taxon>
        <taxon>Pezizomycotina</taxon>
        <taxon>Sordariomycetes</taxon>
        <taxon>Xylariomycetidae</taxon>
        <taxon>Xylariales</taxon>
        <taxon>Hypoxylaceae</taxon>
        <taxon>Hypoxylon</taxon>
    </lineage>
</organism>
<reference evidence="1 2" key="1">
    <citation type="journal article" date="2022" name="New Phytol.">
        <title>Ecological generalism drives hyperdiversity of secondary metabolite gene clusters in xylarialean endophytes.</title>
        <authorList>
            <person name="Franco M.E.E."/>
            <person name="Wisecaver J.H."/>
            <person name="Arnold A.E."/>
            <person name="Ju Y.M."/>
            <person name="Slot J.C."/>
            <person name="Ahrendt S."/>
            <person name="Moore L.P."/>
            <person name="Eastman K.E."/>
            <person name="Scott K."/>
            <person name="Konkel Z."/>
            <person name="Mondo S.J."/>
            <person name="Kuo A."/>
            <person name="Hayes R.D."/>
            <person name="Haridas S."/>
            <person name="Andreopoulos B."/>
            <person name="Riley R."/>
            <person name="LaButti K."/>
            <person name="Pangilinan J."/>
            <person name="Lipzen A."/>
            <person name="Amirebrahimi M."/>
            <person name="Yan J."/>
            <person name="Adam C."/>
            <person name="Keymanesh K."/>
            <person name="Ng V."/>
            <person name="Louie K."/>
            <person name="Northen T."/>
            <person name="Drula E."/>
            <person name="Henrissat B."/>
            <person name="Hsieh H.M."/>
            <person name="Youens-Clark K."/>
            <person name="Lutzoni F."/>
            <person name="Miadlikowska J."/>
            <person name="Eastwood D.C."/>
            <person name="Hamelin R.C."/>
            <person name="Grigoriev I.V."/>
            <person name="U'Ren J.M."/>
        </authorList>
    </citation>
    <scope>NUCLEOTIDE SEQUENCE [LARGE SCALE GENOMIC DNA]</scope>
    <source>
        <strain evidence="1 2">CBS 119005</strain>
    </source>
</reference>
<proteinExistence type="predicted"/>
<name>A0ACB9YGI2_9PEZI</name>
<evidence type="ECO:0000313" key="1">
    <source>
        <dbReference type="EMBL" id="KAI4858595.1"/>
    </source>
</evidence>
<gene>
    <name evidence="1" type="ORF">F4820DRAFT_454708</name>
</gene>
<protein>
    <submittedName>
        <fullName evidence="1">NAD dependent epimerase/dehydratase</fullName>
    </submittedName>
</protein>
<accession>A0ACB9YGI2</accession>
<dbReference type="EMBL" id="MU393716">
    <property type="protein sequence ID" value="KAI4858595.1"/>
    <property type="molecule type" value="Genomic_DNA"/>
</dbReference>
<sequence length="320" mass="33732">MADTTKKQRIFMTGASGYVGSVITEFAIADGYEVHGLSRSEANDEKLRKLGAVPVRGDLSSLDVLRREAAAADVVIHLADPFNFDLSNGYDPVLKAQAAVADAFADSLQGSGKVLLTTGGALMAASDPNGGETDETTPAPNEEIIPRTRVEKYDLSLAEKGIRVAAIRLAPFVYGRGGSGIRLFMQMAAKNGHVLTVDEGKAHTTAVHVDDAARLYLLAAKKAPVGGTRYNATEPGGVTHRQLAEAIAEVVGVPVKSLTLDEATAQLGLFFARFLSADNRSSSAKARNELGWEIKETAGILEDIKAGSYPAVAQAIKSGH</sequence>
<keyword evidence="2" id="KW-1185">Reference proteome</keyword>
<dbReference type="Proteomes" id="UP001497700">
    <property type="component" value="Unassembled WGS sequence"/>
</dbReference>
<comment type="caution">
    <text evidence="1">The sequence shown here is derived from an EMBL/GenBank/DDBJ whole genome shotgun (WGS) entry which is preliminary data.</text>
</comment>
<evidence type="ECO:0000313" key="2">
    <source>
        <dbReference type="Proteomes" id="UP001497700"/>
    </source>
</evidence>